<organism evidence="2 3">
    <name type="scientific">Parnassius apollo</name>
    <name type="common">Apollo butterfly</name>
    <name type="synonym">Papilio apollo</name>
    <dbReference type="NCBI Taxonomy" id="110799"/>
    <lineage>
        <taxon>Eukaryota</taxon>
        <taxon>Metazoa</taxon>
        <taxon>Ecdysozoa</taxon>
        <taxon>Arthropoda</taxon>
        <taxon>Hexapoda</taxon>
        <taxon>Insecta</taxon>
        <taxon>Pterygota</taxon>
        <taxon>Neoptera</taxon>
        <taxon>Endopterygota</taxon>
        <taxon>Lepidoptera</taxon>
        <taxon>Glossata</taxon>
        <taxon>Ditrysia</taxon>
        <taxon>Papilionoidea</taxon>
        <taxon>Papilionidae</taxon>
        <taxon>Parnassiinae</taxon>
        <taxon>Parnassini</taxon>
        <taxon>Parnassius</taxon>
        <taxon>Parnassius</taxon>
    </lineage>
</organism>
<reference evidence="2" key="1">
    <citation type="submission" date="2021-04" db="EMBL/GenBank/DDBJ databases">
        <authorList>
            <person name="Tunstrom K."/>
        </authorList>
    </citation>
    <scope>NUCLEOTIDE SEQUENCE</scope>
</reference>
<gene>
    <name evidence="2" type="ORF">PAPOLLO_LOCUS13879</name>
</gene>
<dbReference type="AlphaFoldDB" id="A0A8S3X6B9"/>
<sequence length="171" mass="19909">MPPKQSRQERLEKKLLAERRRLQKIKNDPELKAQLQEKERQKYFKKKKSGKIIPVGEMSPQQQKFARKKSMESSNRYNKRKKLRKIQDLEEIVNYSDKEDSEINSDNNEDTLSLISPHSSNSFAIESSPPPSPDSDIYEPPSRIPRSTRTKNLDQTSVTPTHLHLEVPLVT</sequence>
<evidence type="ECO:0000313" key="2">
    <source>
        <dbReference type="EMBL" id="CAG5001260.1"/>
    </source>
</evidence>
<accession>A0A8S3X6B9</accession>
<dbReference type="Proteomes" id="UP000691718">
    <property type="component" value="Unassembled WGS sequence"/>
</dbReference>
<name>A0A8S3X6B9_PARAO</name>
<evidence type="ECO:0000313" key="3">
    <source>
        <dbReference type="Proteomes" id="UP000691718"/>
    </source>
</evidence>
<keyword evidence="3" id="KW-1185">Reference proteome</keyword>
<dbReference type="EMBL" id="CAJQZP010000945">
    <property type="protein sequence ID" value="CAG5001260.1"/>
    <property type="molecule type" value="Genomic_DNA"/>
</dbReference>
<evidence type="ECO:0000256" key="1">
    <source>
        <dbReference type="SAM" id="MobiDB-lite"/>
    </source>
</evidence>
<feature type="compositionally biased region" description="Acidic residues" evidence="1">
    <location>
        <begin position="99"/>
        <end position="109"/>
    </location>
</feature>
<feature type="compositionally biased region" description="Polar residues" evidence="1">
    <location>
        <begin position="110"/>
        <end position="124"/>
    </location>
</feature>
<protein>
    <submittedName>
        <fullName evidence="2">(apollo) hypothetical protein</fullName>
    </submittedName>
</protein>
<comment type="caution">
    <text evidence="2">The sequence shown here is derived from an EMBL/GenBank/DDBJ whole genome shotgun (WGS) entry which is preliminary data.</text>
</comment>
<feature type="region of interest" description="Disordered" evidence="1">
    <location>
        <begin position="41"/>
        <end position="161"/>
    </location>
</feature>
<proteinExistence type="predicted"/>